<dbReference type="Proteomes" id="UP000193108">
    <property type="component" value="Unassembled WGS sequence"/>
</dbReference>
<evidence type="ECO:0000313" key="2">
    <source>
        <dbReference type="EMBL" id="ORW21194.1"/>
    </source>
</evidence>
<organism evidence="2 3">
    <name type="scientific">Mycolicibacter nonchromogenicus</name>
    <name type="common">Mycobacterium nonchromogenicum</name>
    <dbReference type="NCBI Taxonomy" id="1782"/>
    <lineage>
        <taxon>Bacteria</taxon>
        <taxon>Bacillati</taxon>
        <taxon>Actinomycetota</taxon>
        <taxon>Actinomycetes</taxon>
        <taxon>Mycobacteriales</taxon>
        <taxon>Mycobacteriaceae</taxon>
        <taxon>Mycolicibacter</taxon>
    </lineage>
</organism>
<reference evidence="2 3" key="1">
    <citation type="submission" date="2016-01" db="EMBL/GenBank/DDBJ databases">
        <title>The new phylogeny of the genus Mycobacterium.</title>
        <authorList>
            <person name="Tarcisio F."/>
            <person name="Conor M."/>
            <person name="Antonella G."/>
            <person name="Elisabetta G."/>
            <person name="Giulia F.S."/>
            <person name="Sara T."/>
            <person name="Anna F."/>
            <person name="Clotilde B."/>
            <person name="Roberto B."/>
            <person name="Veronica D.S."/>
            <person name="Fabio R."/>
            <person name="Monica P."/>
            <person name="Olivier J."/>
            <person name="Enrico T."/>
            <person name="Nicola S."/>
        </authorList>
    </citation>
    <scope>NUCLEOTIDE SEQUENCE [LARGE SCALE GENOMIC DNA]</scope>
    <source>
        <strain evidence="2 3">DSM 44164</strain>
    </source>
</reference>
<gene>
    <name evidence="2" type="ORF">AWC18_09915</name>
</gene>
<dbReference type="EMBL" id="LQPI01000040">
    <property type="protein sequence ID" value="ORW21194.1"/>
    <property type="molecule type" value="Genomic_DNA"/>
</dbReference>
<evidence type="ECO:0000256" key="1">
    <source>
        <dbReference type="SAM" id="SignalP"/>
    </source>
</evidence>
<comment type="caution">
    <text evidence="2">The sequence shown here is derived from an EMBL/GenBank/DDBJ whole genome shotgun (WGS) entry which is preliminary data.</text>
</comment>
<accession>A0A1X1ZCR7</accession>
<feature type="signal peptide" evidence="1">
    <location>
        <begin position="1"/>
        <end position="23"/>
    </location>
</feature>
<dbReference type="RefSeq" id="WP_064997249.1">
    <property type="nucleotide sequence ID" value="NZ_LQPI01000040.1"/>
</dbReference>
<protein>
    <recommendedName>
        <fullName evidence="4">Secreted protein</fullName>
    </recommendedName>
</protein>
<keyword evidence="1" id="KW-0732">Signal</keyword>
<dbReference type="AlphaFoldDB" id="A0A1X1ZCR7"/>
<keyword evidence="3" id="KW-1185">Reference proteome</keyword>
<dbReference type="STRING" id="1782.AWC18_09915"/>
<evidence type="ECO:0008006" key="4">
    <source>
        <dbReference type="Google" id="ProtNLM"/>
    </source>
</evidence>
<evidence type="ECO:0000313" key="3">
    <source>
        <dbReference type="Proteomes" id="UP000193108"/>
    </source>
</evidence>
<sequence>MRGMILTTAALAGLMVMGPPAHADPNKYAVNGRFTVISDGQWAKTNDRYKDEATVTSTWTITTSCTTVLQCSGKVTSDQGWTADVSYTKPMWYVTRRIENWITCPDGTSFDGQQTFKFFVDQYDKPFLRGWDNTIGPSGACGVNKVLNIEMPLKLIPLD</sequence>
<name>A0A1X1ZCR7_MYCNO</name>
<proteinExistence type="predicted"/>
<feature type="chain" id="PRO_5010883546" description="Secreted protein" evidence="1">
    <location>
        <begin position="24"/>
        <end position="159"/>
    </location>
</feature>